<dbReference type="Proteomes" id="UP001160148">
    <property type="component" value="Unassembled WGS sequence"/>
</dbReference>
<reference evidence="1 2" key="1">
    <citation type="submission" date="2023-01" db="EMBL/GenBank/DDBJ databases">
        <authorList>
            <person name="Whitehead M."/>
        </authorList>
    </citation>
    <scope>NUCLEOTIDE SEQUENCE [LARGE SCALE GENOMIC DNA]</scope>
</reference>
<evidence type="ECO:0000313" key="2">
    <source>
        <dbReference type="Proteomes" id="UP001160148"/>
    </source>
</evidence>
<protein>
    <submittedName>
        <fullName evidence="1">Uncharacterized protein</fullName>
    </submittedName>
</protein>
<name>A0AAV0XMJ6_9HEMI</name>
<proteinExistence type="predicted"/>
<sequence length="83" mass="9710">MYNNHTHSINTAESLRYLPANNDVKNLFYEYFENGIFIAEAQKYHEQCRPPLGENTTVKKKKNRNLGLNINLDQTNAISHRPF</sequence>
<comment type="caution">
    <text evidence="1">The sequence shown here is derived from an EMBL/GenBank/DDBJ whole genome shotgun (WGS) entry which is preliminary data.</text>
</comment>
<accession>A0AAV0XMJ6</accession>
<dbReference type="AlphaFoldDB" id="A0AAV0XMJ6"/>
<dbReference type="EMBL" id="CARXXK010000005">
    <property type="protein sequence ID" value="CAI6368621.1"/>
    <property type="molecule type" value="Genomic_DNA"/>
</dbReference>
<organism evidence="1 2">
    <name type="scientific">Macrosiphum euphorbiae</name>
    <name type="common">potato aphid</name>
    <dbReference type="NCBI Taxonomy" id="13131"/>
    <lineage>
        <taxon>Eukaryota</taxon>
        <taxon>Metazoa</taxon>
        <taxon>Ecdysozoa</taxon>
        <taxon>Arthropoda</taxon>
        <taxon>Hexapoda</taxon>
        <taxon>Insecta</taxon>
        <taxon>Pterygota</taxon>
        <taxon>Neoptera</taxon>
        <taxon>Paraneoptera</taxon>
        <taxon>Hemiptera</taxon>
        <taxon>Sternorrhyncha</taxon>
        <taxon>Aphidomorpha</taxon>
        <taxon>Aphidoidea</taxon>
        <taxon>Aphididae</taxon>
        <taxon>Macrosiphini</taxon>
        <taxon>Macrosiphum</taxon>
    </lineage>
</organism>
<evidence type="ECO:0000313" key="1">
    <source>
        <dbReference type="EMBL" id="CAI6368621.1"/>
    </source>
</evidence>
<keyword evidence="2" id="KW-1185">Reference proteome</keyword>
<gene>
    <name evidence="1" type="ORF">MEUPH1_LOCUS22955</name>
</gene>